<proteinExistence type="predicted"/>
<evidence type="ECO:0000256" key="1">
    <source>
        <dbReference type="SAM" id="Phobius"/>
    </source>
</evidence>
<dbReference type="Proteomes" id="UP000652430">
    <property type="component" value="Unassembled WGS sequence"/>
</dbReference>
<evidence type="ECO:0000313" key="3">
    <source>
        <dbReference type="Proteomes" id="UP000652430"/>
    </source>
</evidence>
<evidence type="ECO:0000313" key="2">
    <source>
        <dbReference type="EMBL" id="GHH10679.1"/>
    </source>
</evidence>
<keyword evidence="3" id="KW-1185">Reference proteome</keyword>
<evidence type="ECO:0008006" key="4">
    <source>
        <dbReference type="Google" id="ProtNLM"/>
    </source>
</evidence>
<organism evidence="2 3">
    <name type="scientific">Sphingomonas glacialis</name>
    <dbReference type="NCBI Taxonomy" id="658225"/>
    <lineage>
        <taxon>Bacteria</taxon>
        <taxon>Pseudomonadati</taxon>
        <taxon>Pseudomonadota</taxon>
        <taxon>Alphaproteobacteria</taxon>
        <taxon>Sphingomonadales</taxon>
        <taxon>Sphingomonadaceae</taxon>
        <taxon>Sphingomonas</taxon>
    </lineage>
</organism>
<sequence>MEFAYHRSLAPMIGVLLGIAIVEMLVVHLVVVAWLGWWAALVAGVLDASLVIALIGLIRSFRRLPVTLADGVLTMRAGWLKSVTMPVAQIAGLRASWDAAAIKQRGVLNLALASWPNVVVDLHPPLATRRGGQLHAVAHKLDDPVAFHAAIAALSRSDGH</sequence>
<gene>
    <name evidence="2" type="ORF">GCM10008023_08830</name>
</gene>
<keyword evidence="1" id="KW-0812">Transmembrane</keyword>
<protein>
    <recommendedName>
        <fullName evidence="4">PH domain-containing protein</fullName>
    </recommendedName>
</protein>
<name>A0ABQ3LD44_9SPHN</name>
<feature type="transmembrane region" description="Helical" evidence="1">
    <location>
        <begin position="37"/>
        <end position="58"/>
    </location>
</feature>
<reference evidence="3" key="1">
    <citation type="journal article" date="2019" name="Int. J. Syst. Evol. Microbiol.">
        <title>The Global Catalogue of Microorganisms (GCM) 10K type strain sequencing project: providing services to taxonomists for standard genome sequencing and annotation.</title>
        <authorList>
            <consortium name="The Broad Institute Genomics Platform"/>
            <consortium name="The Broad Institute Genome Sequencing Center for Infectious Disease"/>
            <person name="Wu L."/>
            <person name="Ma J."/>
        </authorList>
    </citation>
    <scope>NUCLEOTIDE SEQUENCE [LARGE SCALE GENOMIC DNA]</scope>
    <source>
        <strain evidence="3">CGMCC 1.8957</strain>
    </source>
</reference>
<keyword evidence="1" id="KW-0472">Membrane</keyword>
<dbReference type="EMBL" id="BNAQ01000001">
    <property type="protein sequence ID" value="GHH10679.1"/>
    <property type="molecule type" value="Genomic_DNA"/>
</dbReference>
<comment type="caution">
    <text evidence="2">The sequence shown here is derived from an EMBL/GenBank/DDBJ whole genome shotgun (WGS) entry which is preliminary data.</text>
</comment>
<accession>A0ABQ3LD44</accession>
<keyword evidence="1" id="KW-1133">Transmembrane helix</keyword>
<feature type="transmembrane region" description="Helical" evidence="1">
    <location>
        <begin position="12"/>
        <end position="31"/>
    </location>
</feature>